<evidence type="ECO:0000313" key="1">
    <source>
        <dbReference type="EMBL" id="NYI69949.1"/>
    </source>
</evidence>
<evidence type="ECO:0000313" key="2">
    <source>
        <dbReference type="Proteomes" id="UP000527616"/>
    </source>
</evidence>
<sequence length="200" mass="21244">MSAPDHADRSRPGALLTGLRDRLGLAPVPVGRAVHADLRPLFPGGLQPGVHAFDGALSVGLGLLAGADWSAVVGLGDLGVEAAVEWGVATEKMITVPRPGADWWGVVAELVEIADVVLAAPPDRVSDASAQRLAARLRHRDAALVVAGDWPRSRSRIRADVEGWSGLGVGHGHLTAQRLLIEVTERHRTRRHRIVVRRGS</sequence>
<name>A0A7Z0IJV4_9ACTN</name>
<proteinExistence type="predicted"/>
<dbReference type="Proteomes" id="UP000527616">
    <property type="component" value="Unassembled WGS sequence"/>
</dbReference>
<keyword evidence="2" id="KW-1185">Reference proteome</keyword>
<protein>
    <submittedName>
        <fullName evidence="1">Uncharacterized protein</fullName>
    </submittedName>
</protein>
<accession>A0A7Z0IJV4</accession>
<reference evidence="1 2" key="1">
    <citation type="submission" date="2020-07" db="EMBL/GenBank/DDBJ databases">
        <title>Sequencing the genomes of 1000 actinobacteria strains.</title>
        <authorList>
            <person name="Klenk H.-P."/>
        </authorList>
    </citation>
    <scope>NUCLEOTIDE SEQUENCE [LARGE SCALE GENOMIC DNA]</scope>
    <source>
        <strain evidence="1 2">DSM 103164</strain>
    </source>
</reference>
<dbReference type="RefSeq" id="WP_343045833.1">
    <property type="nucleotide sequence ID" value="NZ_JACBZS010000001.1"/>
</dbReference>
<comment type="caution">
    <text evidence="1">The sequence shown here is derived from an EMBL/GenBank/DDBJ whole genome shotgun (WGS) entry which is preliminary data.</text>
</comment>
<dbReference type="AlphaFoldDB" id="A0A7Z0IJV4"/>
<organism evidence="1 2">
    <name type="scientific">Naumannella cuiyingiana</name>
    <dbReference type="NCBI Taxonomy" id="1347891"/>
    <lineage>
        <taxon>Bacteria</taxon>
        <taxon>Bacillati</taxon>
        <taxon>Actinomycetota</taxon>
        <taxon>Actinomycetes</taxon>
        <taxon>Propionibacteriales</taxon>
        <taxon>Propionibacteriaceae</taxon>
        <taxon>Naumannella</taxon>
    </lineage>
</organism>
<dbReference type="EMBL" id="JACBZS010000001">
    <property type="protein sequence ID" value="NYI69949.1"/>
    <property type="molecule type" value="Genomic_DNA"/>
</dbReference>
<gene>
    <name evidence="1" type="ORF">GGQ54_000509</name>
</gene>